<keyword evidence="1" id="KW-0472">Membrane</keyword>
<reference evidence="4" key="1">
    <citation type="submission" date="2017-06" db="EMBL/GenBank/DDBJ databases">
        <title>FDA dAtabase for Regulatory Grade micrObial Sequences (FDA-ARGOS): Supporting development and validation of Infectious Disease Dx tests.</title>
        <authorList>
            <person name="Goldberg B."/>
            <person name="Campos J."/>
            <person name="Tallon L."/>
            <person name="Sadzewicz L."/>
            <person name="Sengamalay N."/>
            <person name="Ott S."/>
            <person name="Godinez A."/>
            <person name="Nagaraj S."/>
            <person name="Vavikolanu K."/>
            <person name="Nadendla S."/>
            <person name="George J."/>
            <person name="Geyer C."/>
            <person name="Sichtig H."/>
        </authorList>
    </citation>
    <scope>NUCLEOTIDE SEQUENCE [LARGE SCALE GENOMIC DNA]</scope>
    <source>
        <strain evidence="4">FDAARGOS_285</strain>
    </source>
</reference>
<dbReference type="KEGG" id="sscu:CEP64_02970"/>
<feature type="transmembrane region" description="Helical" evidence="1">
    <location>
        <begin position="20"/>
        <end position="39"/>
    </location>
</feature>
<proteinExistence type="predicted"/>
<feature type="transmembrane region" description="Helical" evidence="1">
    <location>
        <begin position="45"/>
        <end position="66"/>
    </location>
</feature>
<feature type="domain" description="YdbS-like PH" evidence="2">
    <location>
        <begin position="73"/>
        <end position="145"/>
    </location>
</feature>
<keyword evidence="1" id="KW-1133">Transmembrane helix</keyword>
<dbReference type="RefSeq" id="WP_058591087.1">
    <property type="nucleotide sequence ID" value="NZ_CP022046.2"/>
</dbReference>
<evidence type="ECO:0000256" key="1">
    <source>
        <dbReference type="SAM" id="Phobius"/>
    </source>
</evidence>
<name>A0AAI8GTB1_MAMSC</name>
<accession>A0AAI8GTB1</accession>
<dbReference type="EMBL" id="CP022046">
    <property type="protein sequence ID" value="ASE33598.1"/>
    <property type="molecule type" value="Genomic_DNA"/>
</dbReference>
<gene>
    <name evidence="3" type="ORF">CEP64_02970</name>
</gene>
<dbReference type="AlphaFoldDB" id="A0AAI8GTB1"/>
<protein>
    <recommendedName>
        <fullName evidence="2">YdbS-like PH domain-containing protein</fullName>
    </recommendedName>
</protein>
<evidence type="ECO:0000313" key="3">
    <source>
        <dbReference type="EMBL" id="ASE33598.1"/>
    </source>
</evidence>
<dbReference type="InterPro" id="IPR005182">
    <property type="entry name" value="YdbS-like_PH"/>
</dbReference>
<keyword evidence="1" id="KW-0812">Transmembrane</keyword>
<organism evidence="3 4">
    <name type="scientific">Mammaliicoccus sciuri</name>
    <name type="common">Staphylococcus sciuri</name>
    <dbReference type="NCBI Taxonomy" id="1296"/>
    <lineage>
        <taxon>Bacteria</taxon>
        <taxon>Bacillati</taxon>
        <taxon>Bacillota</taxon>
        <taxon>Bacilli</taxon>
        <taxon>Bacillales</taxon>
        <taxon>Staphylococcaceae</taxon>
        <taxon>Mammaliicoccus</taxon>
    </lineage>
</organism>
<dbReference type="PANTHER" id="PTHR34473:SF2">
    <property type="entry name" value="UPF0699 TRANSMEMBRANE PROTEIN YDBT"/>
    <property type="match status" value="1"/>
</dbReference>
<sequence length="159" mass="18999">MYKPILEHKMPKQSIKYEYVNHIVNVIVILILYSVFVFLWYKYDWWTFLIYIVTPIVLLIIAIGFISPIIRLRRTSFEIGERYIEVQSGLYYQKRFVQPYDRIQYVTIKHGPISRLFNIYFVVVVTAGNLEVLPMVNREIADQTRLNIMTKVKEVTDDV</sequence>
<evidence type="ECO:0000259" key="2">
    <source>
        <dbReference type="Pfam" id="PF03703"/>
    </source>
</evidence>
<evidence type="ECO:0000313" key="4">
    <source>
        <dbReference type="Proteomes" id="UP000197058"/>
    </source>
</evidence>
<dbReference type="Proteomes" id="UP000197058">
    <property type="component" value="Chromosome"/>
</dbReference>
<dbReference type="PANTHER" id="PTHR34473">
    <property type="entry name" value="UPF0699 TRANSMEMBRANE PROTEIN YDBS"/>
    <property type="match status" value="1"/>
</dbReference>
<dbReference type="Pfam" id="PF03703">
    <property type="entry name" value="bPH_2"/>
    <property type="match status" value="1"/>
</dbReference>